<keyword evidence="2" id="KW-0378">Hydrolase</keyword>
<dbReference type="GO" id="GO:0006002">
    <property type="term" value="P:fructose 6-phosphate metabolic process"/>
    <property type="evidence" value="ECO:0007669"/>
    <property type="project" value="TreeGrafter"/>
</dbReference>
<evidence type="ECO:0000313" key="2">
    <source>
        <dbReference type="EMBL" id="MPM14696.1"/>
    </source>
</evidence>
<dbReference type="EC" id="3.5.-.-" evidence="2"/>
<accession>A0A644XEP6</accession>
<protein>
    <submittedName>
        <fullName evidence="2">Fructosamine deglycase FrlB</fullName>
        <ecNumber evidence="2">3.5.-.-</ecNumber>
    </submittedName>
</protein>
<dbReference type="AlphaFoldDB" id="A0A644XEP6"/>
<evidence type="ECO:0000259" key="1">
    <source>
        <dbReference type="PROSITE" id="PS51464"/>
    </source>
</evidence>
<organism evidence="2">
    <name type="scientific">bioreactor metagenome</name>
    <dbReference type="NCBI Taxonomy" id="1076179"/>
    <lineage>
        <taxon>unclassified sequences</taxon>
        <taxon>metagenomes</taxon>
        <taxon>ecological metagenomes</taxon>
    </lineage>
</organism>
<dbReference type="CDD" id="cd05009">
    <property type="entry name" value="SIS_GlmS_GlmD_2"/>
    <property type="match status" value="1"/>
</dbReference>
<reference evidence="2" key="1">
    <citation type="submission" date="2019-08" db="EMBL/GenBank/DDBJ databases">
        <authorList>
            <person name="Kucharzyk K."/>
            <person name="Murdoch R.W."/>
            <person name="Higgins S."/>
            <person name="Loffler F."/>
        </authorList>
    </citation>
    <scope>NUCLEOTIDE SEQUENCE</scope>
</reference>
<dbReference type="InterPro" id="IPR035488">
    <property type="entry name" value="FrlB_SIS"/>
</dbReference>
<proteinExistence type="predicted"/>
<dbReference type="Gene3D" id="3.40.50.10490">
    <property type="entry name" value="Glucose-6-phosphate isomerase like protein, domain 1"/>
    <property type="match status" value="1"/>
</dbReference>
<comment type="caution">
    <text evidence="2">The sequence shown here is derived from an EMBL/GenBank/DDBJ whole genome shotgun (WGS) entry which is preliminary data.</text>
</comment>
<dbReference type="PANTHER" id="PTHR10937">
    <property type="entry name" value="GLUCOSAMINE--FRUCTOSE-6-PHOSPHATE AMINOTRANSFERASE, ISOMERIZING"/>
    <property type="match status" value="1"/>
</dbReference>
<name>A0A644XEP6_9ZZZZ</name>
<dbReference type="InterPro" id="IPR024713">
    <property type="entry name" value="Fructosamine_deglycase_FrlB"/>
</dbReference>
<sequence length="320" mass="35163">MEIKKIVEEIVKAKQIENIYFVGCGASKADLYPAKYFVEHNSKLKTALITANEFNYDMPSDVGEKSIVVTASLGGSTPETVTATGKAKELGAAVISLTMEAGSAITKDADYVIVHGFAKNYAAKLEKMISALKVAVEVVNQVEGYANYEQMEDGFEKIPALIEKAASQVTVQAKQFAEQYADASQVYVLGSGATAEVAYATSLCLFLEMQWINSASVHSGEFFHGALEITDKDVPFVLFMNEGKTREIDARALTFLQRFDAKVTVIDSKDYGLSSVVDASVVDYFNPMLLTAVVRVHAEKLGELRGHPLSKRRYMWKLEY</sequence>
<dbReference type="GO" id="GO:0004360">
    <property type="term" value="F:glutamine-fructose-6-phosphate transaminase (isomerizing) activity"/>
    <property type="evidence" value="ECO:0007669"/>
    <property type="project" value="TreeGrafter"/>
</dbReference>
<dbReference type="InterPro" id="IPR001347">
    <property type="entry name" value="SIS_dom"/>
</dbReference>
<dbReference type="Gene3D" id="1.10.10.2240">
    <property type="match status" value="1"/>
</dbReference>
<feature type="domain" description="SIS" evidence="1">
    <location>
        <begin position="6"/>
        <end position="157"/>
    </location>
</feature>
<dbReference type="GO" id="GO:0006047">
    <property type="term" value="P:UDP-N-acetylglucosamine metabolic process"/>
    <property type="evidence" value="ECO:0007669"/>
    <property type="project" value="TreeGrafter"/>
</dbReference>
<dbReference type="InterPro" id="IPR035490">
    <property type="entry name" value="GlmS/FrlB_SIS"/>
</dbReference>
<dbReference type="EMBL" id="VSSQ01002322">
    <property type="protein sequence ID" value="MPM14696.1"/>
    <property type="molecule type" value="Genomic_DNA"/>
</dbReference>
<dbReference type="GO" id="GO:0016787">
    <property type="term" value="F:hydrolase activity"/>
    <property type="evidence" value="ECO:0007669"/>
    <property type="project" value="UniProtKB-KW"/>
</dbReference>
<dbReference type="PROSITE" id="PS51464">
    <property type="entry name" value="SIS"/>
    <property type="match status" value="1"/>
</dbReference>
<dbReference type="PIRSF" id="PIRSF009290">
    <property type="entry name" value="FrlB"/>
    <property type="match status" value="1"/>
</dbReference>
<dbReference type="GO" id="GO:0097367">
    <property type="term" value="F:carbohydrate derivative binding"/>
    <property type="evidence" value="ECO:0007669"/>
    <property type="project" value="InterPro"/>
</dbReference>
<dbReference type="Gene3D" id="3.40.50.12570">
    <property type="match status" value="1"/>
</dbReference>
<dbReference type="CDD" id="cd05710">
    <property type="entry name" value="SIS_1"/>
    <property type="match status" value="1"/>
</dbReference>
<dbReference type="PANTHER" id="PTHR10937:SF14">
    <property type="entry name" value="FRUCTOSELYSINE 6-PHOSPHATE DEGLYCASE"/>
    <property type="match status" value="1"/>
</dbReference>
<gene>
    <name evidence="2" type="primary">frlB_3</name>
    <name evidence="2" type="ORF">SDC9_61060</name>
</gene>
<dbReference type="InterPro" id="IPR046348">
    <property type="entry name" value="SIS_dom_sf"/>
</dbReference>
<dbReference type="Pfam" id="PF01380">
    <property type="entry name" value="SIS"/>
    <property type="match status" value="2"/>
</dbReference>
<dbReference type="GO" id="GO:0006487">
    <property type="term" value="P:protein N-linked glycosylation"/>
    <property type="evidence" value="ECO:0007669"/>
    <property type="project" value="TreeGrafter"/>
</dbReference>
<dbReference type="SUPFAM" id="SSF53697">
    <property type="entry name" value="SIS domain"/>
    <property type="match status" value="1"/>
</dbReference>